<gene>
    <name evidence="1" type="ORF">IC608_10380</name>
</gene>
<organism evidence="1 2">
    <name type="scientific">Devosia oryzisoli</name>
    <dbReference type="NCBI Taxonomy" id="2774138"/>
    <lineage>
        <taxon>Bacteria</taxon>
        <taxon>Pseudomonadati</taxon>
        <taxon>Pseudomonadota</taxon>
        <taxon>Alphaproteobacteria</taxon>
        <taxon>Hyphomicrobiales</taxon>
        <taxon>Devosiaceae</taxon>
        <taxon>Devosia</taxon>
    </lineage>
</organism>
<dbReference type="EMBL" id="JACYFU010000002">
    <property type="protein sequence ID" value="MBD8065882.1"/>
    <property type="molecule type" value="Genomic_DNA"/>
</dbReference>
<reference evidence="1" key="1">
    <citation type="submission" date="2020-09" db="EMBL/GenBank/DDBJ databases">
        <title>Genome seq and assembly of Devosia sp.</title>
        <authorList>
            <person name="Chhetri G."/>
        </authorList>
    </citation>
    <scope>NUCLEOTIDE SEQUENCE</scope>
    <source>
        <strain evidence="1">PTR5</strain>
    </source>
</reference>
<dbReference type="AlphaFoldDB" id="A0A927ITH4"/>
<protein>
    <submittedName>
        <fullName evidence="1">Uncharacterized protein</fullName>
    </submittedName>
</protein>
<comment type="caution">
    <text evidence="1">The sequence shown here is derived from an EMBL/GenBank/DDBJ whole genome shotgun (WGS) entry which is preliminary data.</text>
</comment>
<name>A0A927ITH4_9HYPH</name>
<evidence type="ECO:0000313" key="1">
    <source>
        <dbReference type="EMBL" id="MBD8065882.1"/>
    </source>
</evidence>
<proteinExistence type="predicted"/>
<sequence length="50" mass="5637">MARDDLDDGQQVFYPVLHLPGEKISLFFGLSLLEFATIQLIEKVVYGPPD</sequence>
<dbReference type="Proteomes" id="UP000654108">
    <property type="component" value="Unassembled WGS sequence"/>
</dbReference>
<keyword evidence="2" id="KW-1185">Reference proteome</keyword>
<evidence type="ECO:0000313" key="2">
    <source>
        <dbReference type="Proteomes" id="UP000654108"/>
    </source>
</evidence>
<accession>A0A927ITH4</accession>